<name>A0ACB8UPG5_9EURO</name>
<comment type="caution">
    <text evidence="1">The sequence shown here is derived from an EMBL/GenBank/DDBJ whole genome shotgun (WGS) entry which is preliminary data.</text>
</comment>
<evidence type="ECO:0000313" key="1">
    <source>
        <dbReference type="EMBL" id="KAI2382603.1"/>
    </source>
</evidence>
<keyword evidence="1" id="KW-0418">Kinase</keyword>
<gene>
    <name evidence="1" type="primary">ERG12_2</name>
    <name evidence="1" type="ORF">LOY88_005879</name>
</gene>
<protein>
    <submittedName>
        <fullName evidence="1">Mevalonate kinase</fullName>
        <ecNumber evidence="1">2.7.1.36</ecNumber>
    </submittedName>
</protein>
<sequence length="444" mass="47889">MLKNELSPLEKSFIVSAPAKVIVFGEHGAVYGKPAIAAAISLRSYLHVQTLPASEHIVALDFREIDLYYTWSIDTLPWPPSDSRLCKCHGSSLDGTLLAAIEPLVEAVSPDLPQKERKIHQGSARVFLYLFLSLGSPESPGAVYTLRSAIPVGAGLGSSASVSICISTALLIQANALEGPSGNREDQLQRINNWAYAGELCIHGDPSGVDNTISCLGQAVLFCKTTDGLLSVKPLHCFPELRILLIDTKRTRTTADQVRKVRQLKEANPANIEPILDAIGLLVEEALHFLSSTATSFNDSEERQAAIENLGRLFGENQKLLNSLEVSHPCLDRVVQLADITKVGWAKLTGAGGGGCAIVLLHPDVSENALRRFDQEIANEGFEKHQVVLGAAGVAVRGCSLVGDEVEGGIDRGEFANEDICTIEQLVGLAGNQLEMGERWISWR</sequence>
<proteinExistence type="predicted"/>
<keyword evidence="1" id="KW-0808">Transferase</keyword>
<organism evidence="1">
    <name type="scientific">Ophidiomyces ophidiicola</name>
    <dbReference type="NCBI Taxonomy" id="1387563"/>
    <lineage>
        <taxon>Eukaryota</taxon>
        <taxon>Fungi</taxon>
        <taxon>Dikarya</taxon>
        <taxon>Ascomycota</taxon>
        <taxon>Pezizomycotina</taxon>
        <taxon>Eurotiomycetes</taxon>
        <taxon>Eurotiomycetidae</taxon>
        <taxon>Onygenales</taxon>
        <taxon>Onygenaceae</taxon>
        <taxon>Ophidiomyces</taxon>
    </lineage>
</organism>
<dbReference type="EMBL" id="JALBCA010000116">
    <property type="protein sequence ID" value="KAI2382603.1"/>
    <property type="molecule type" value="Genomic_DNA"/>
</dbReference>
<accession>A0ACB8UPG5</accession>
<reference evidence="1" key="1">
    <citation type="journal article" date="2022" name="bioRxiv">
        <title>Population genetic analysis of Ophidiomyces ophidiicola, the causative agent of snake fungal disease, indicates recent introductions to the USA.</title>
        <authorList>
            <person name="Ladner J.T."/>
            <person name="Palmer J.M."/>
            <person name="Ettinger C.L."/>
            <person name="Stajich J.E."/>
            <person name="Farrell T.M."/>
            <person name="Glorioso B.M."/>
            <person name="Lawson B."/>
            <person name="Price S.J."/>
            <person name="Stengle A.G."/>
            <person name="Grear D.A."/>
            <person name="Lorch J.M."/>
        </authorList>
    </citation>
    <scope>NUCLEOTIDE SEQUENCE</scope>
    <source>
        <strain evidence="1">NWHC 24266-5</strain>
    </source>
</reference>
<dbReference type="EC" id="2.7.1.36" evidence="1"/>